<reference evidence="4" key="1">
    <citation type="submission" date="2013-10" db="EMBL/GenBank/DDBJ databases">
        <title>Genome sequencing of Onchocerca volvulus.</title>
        <authorList>
            <person name="Cotton J."/>
            <person name="Tsai J."/>
            <person name="Stanley E."/>
            <person name="Tracey A."/>
            <person name="Holroyd N."/>
            <person name="Lustigman S."/>
            <person name="Berriman M."/>
        </authorList>
    </citation>
    <scope>NUCLEOTIDE SEQUENCE</scope>
</reference>
<evidence type="ECO:0000259" key="2">
    <source>
        <dbReference type="Pfam" id="PF01682"/>
    </source>
</evidence>
<dbReference type="AlphaFoldDB" id="A0A8R1XPE5"/>
<evidence type="ECO:0000313" key="3">
    <source>
        <dbReference type="EnsemblMetazoa" id="OVOC11341.1"/>
    </source>
</evidence>
<dbReference type="InterPro" id="IPR002602">
    <property type="entry name" value="DB"/>
</dbReference>
<dbReference type="EnsemblMetazoa" id="OVOC11341.1">
    <property type="protein sequence ID" value="OVOC11341.1"/>
    <property type="gene ID" value="WBGene00248150"/>
</dbReference>
<keyword evidence="1" id="KW-0732">Signal</keyword>
<evidence type="ECO:0000256" key="1">
    <source>
        <dbReference type="SAM" id="SignalP"/>
    </source>
</evidence>
<dbReference type="EMBL" id="CMVM020000356">
    <property type="status" value="NOT_ANNOTATED_CDS"/>
    <property type="molecule type" value="Genomic_DNA"/>
</dbReference>
<organism evidence="3 4">
    <name type="scientific">Onchocerca volvulus</name>
    <dbReference type="NCBI Taxonomy" id="6282"/>
    <lineage>
        <taxon>Eukaryota</taxon>
        <taxon>Metazoa</taxon>
        <taxon>Ecdysozoa</taxon>
        <taxon>Nematoda</taxon>
        <taxon>Chromadorea</taxon>
        <taxon>Rhabditida</taxon>
        <taxon>Spirurina</taxon>
        <taxon>Spiruromorpha</taxon>
        <taxon>Filarioidea</taxon>
        <taxon>Onchocercidae</taxon>
        <taxon>Onchocerca</taxon>
    </lineage>
</organism>
<accession>A0A8R1XPE5</accession>
<dbReference type="OMA" id="KECCIEK"/>
<protein>
    <submittedName>
        <fullName evidence="3">DB domain-containing protein</fullName>
    </submittedName>
</protein>
<feature type="domain" description="Domain of unknown function DB" evidence="2">
    <location>
        <begin position="59"/>
        <end position="154"/>
    </location>
</feature>
<name>A0A8R1XPE5_ONCVO</name>
<dbReference type="Proteomes" id="UP000024404">
    <property type="component" value="Unassembled WGS sequence"/>
</dbReference>
<proteinExistence type="predicted"/>
<feature type="signal peptide" evidence="1">
    <location>
        <begin position="1"/>
        <end position="19"/>
    </location>
</feature>
<dbReference type="Pfam" id="PF01682">
    <property type="entry name" value="DB"/>
    <property type="match status" value="1"/>
</dbReference>
<reference evidence="3" key="2">
    <citation type="submission" date="2022-06" db="UniProtKB">
        <authorList>
            <consortium name="EnsemblMetazoa"/>
        </authorList>
    </citation>
    <scope>IDENTIFICATION</scope>
</reference>
<feature type="chain" id="PRO_5035843074" evidence="1">
    <location>
        <begin position="20"/>
        <end position="160"/>
    </location>
</feature>
<evidence type="ECO:0000313" key="4">
    <source>
        <dbReference type="Proteomes" id="UP000024404"/>
    </source>
</evidence>
<keyword evidence="4" id="KW-1185">Reference proteome</keyword>
<sequence length="160" mass="18539">MNKLLVIFVSAIFVTLARGDDWRQILQQNEILAQMQNEFLLGDEELMVPSRADEHFKECCIEKIGDFYCTYQLCNISSISRMTPAELVSHVSSCGRKMQKIWSCASQMKDQSDCCIERNVPEQCLNYCNGKMRLNLRQPEFFCLLHSKKILQCLKDNLLS</sequence>